<name>A0ABW0VX10_9BACL</name>
<dbReference type="RefSeq" id="WP_379188058.1">
    <property type="nucleotide sequence ID" value="NZ_JBHSOW010000037.1"/>
</dbReference>
<proteinExistence type="predicted"/>
<keyword evidence="2" id="KW-1185">Reference proteome</keyword>
<protein>
    <submittedName>
        <fullName evidence="1">Uncharacterized protein</fullName>
    </submittedName>
</protein>
<dbReference type="Proteomes" id="UP001596047">
    <property type="component" value="Unassembled WGS sequence"/>
</dbReference>
<reference evidence="2" key="1">
    <citation type="journal article" date="2019" name="Int. J. Syst. Evol. Microbiol.">
        <title>The Global Catalogue of Microorganisms (GCM) 10K type strain sequencing project: providing services to taxonomists for standard genome sequencing and annotation.</title>
        <authorList>
            <consortium name="The Broad Institute Genomics Platform"/>
            <consortium name="The Broad Institute Genome Sequencing Center for Infectious Disease"/>
            <person name="Wu L."/>
            <person name="Ma J."/>
        </authorList>
    </citation>
    <scope>NUCLEOTIDE SEQUENCE [LARGE SCALE GENOMIC DNA]</scope>
    <source>
        <strain evidence="2">CGMCC 1.3240</strain>
    </source>
</reference>
<accession>A0ABW0VX10</accession>
<comment type="caution">
    <text evidence="1">The sequence shown here is derived from an EMBL/GenBank/DDBJ whole genome shotgun (WGS) entry which is preliminary data.</text>
</comment>
<organism evidence="1 2">
    <name type="scientific">Paenibacillus solisilvae</name>
    <dbReference type="NCBI Taxonomy" id="2486751"/>
    <lineage>
        <taxon>Bacteria</taxon>
        <taxon>Bacillati</taxon>
        <taxon>Bacillota</taxon>
        <taxon>Bacilli</taxon>
        <taxon>Bacillales</taxon>
        <taxon>Paenibacillaceae</taxon>
        <taxon>Paenibacillus</taxon>
    </lineage>
</organism>
<evidence type="ECO:0000313" key="1">
    <source>
        <dbReference type="EMBL" id="MFC5649532.1"/>
    </source>
</evidence>
<dbReference type="SUPFAM" id="SSF53850">
    <property type="entry name" value="Periplasmic binding protein-like II"/>
    <property type="match status" value="1"/>
</dbReference>
<dbReference type="Gene3D" id="3.40.190.10">
    <property type="entry name" value="Periplasmic binding protein-like II"/>
    <property type="match status" value="1"/>
</dbReference>
<evidence type="ECO:0000313" key="2">
    <source>
        <dbReference type="Proteomes" id="UP001596047"/>
    </source>
</evidence>
<gene>
    <name evidence="1" type="ORF">ACFPYJ_10375</name>
</gene>
<sequence>MSKDADMAALLTLAIKDYVQMNMAQFITGSKDLDKDWEQYVKGFDGLNVNKYLDIYQRAIDKKT</sequence>
<dbReference type="EMBL" id="JBHSOW010000037">
    <property type="protein sequence ID" value="MFC5649532.1"/>
    <property type="molecule type" value="Genomic_DNA"/>
</dbReference>